<gene>
    <name evidence="1" type="ORF">D6J04_06815</name>
</gene>
<dbReference type="Proteomes" id="UP000270757">
    <property type="component" value="Unassembled WGS sequence"/>
</dbReference>
<dbReference type="InterPro" id="IPR014942">
    <property type="entry name" value="AbiEii"/>
</dbReference>
<dbReference type="GO" id="GO:0016740">
    <property type="term" value="F:transferase activity"/>
    <property type="evidence" value="ECO:0007669"/>
    <property type="project" value="UniProtKB-KW"/>
</dbReference>
<dbReference type="Gene3D" id="3.10.450.620">
    <property type="entry name" value="JHP933, nucleotidyltransferase-like core domain"/>
    <property type="match status" value="1"/>
</dbReference>
<dbReference type="EMBL" id="QZWB01000006">
    <property type="protein sequence ID" value="RJT47276.1"/>
    <property type="molecule type" value="Genomic_DNA"/>
</dbReference>
<dbReference type="GeneID" id="48948658"/>
<protein>
    <submittedName>
        <fullName evidence="1">Nucleotidyl transferase AbiEii/AbiGii toxin family protein</fullName>
    </submittedName>
</protein>
<evidence type="ECO:0000313" key="1">
    <source>
        <dbReference type="EMBL" id="RJT47276.1"/>
    </source>
</evidence>
<evidence type="ECO:0000313" key="2">
    <source>
        <dbReference type="Proteomes" id="UP000270757"/>
    </source>
</evidence>
<proteinExistence type="predicted"/>
<organism evidence="1 2">
    <name type="scientific">Legionella taurinensis</name>
    <dbReference type="NCBI Taxonomy" id="70611"/>
    <lineage>
        <taxon>Bacteria</taxon>
        <taxon>Pseudomonadati</taxon>
        <taxon>Pseudomonadota</taxon>
        <taxon>Gammaproteobacteria</taxon>
        <taxon>Legionellales</taxon>
        <taxon>Legionellaceae</taxon>
        <taxon>Legionella</taxon>
    </lineage>
</organism>
<dbReference type="Pfam" id="PF08843">
    <property type="entry name" value="AbiEii"/>
    <property type="match status" value="1"/>
</dbReference>
<dbReference type="RefSeq" id="WP_115301024.1">
    <property type="nucleotide sequence ID" value="NZ_CAAAIR010000004.1"/>
</dbReference>
<accession>A0A3A5L462</accession>
<comment type="caution">
    <text evidence="1">The sequence shown here is derived from an EMBL/GenBank/DDBJ whole genome shotgun (WGS) entry which is preliminary data.</text>
</comment>
<dbReference type="AlphaFoldDB" id="A0A3A5L462"/>
<name>A0A3A5L462_9GAMM</name>
<reference evidence="1 2" key="1">
    <citation type="submission" date="2018-09" db="EMBL/GenBank/DDBJ databases">
        <title>Draft genome sequences of Legionella taurinensis isolated from water samples.</title>
        <authorList>
            <person name="Chakeri A."/>
            <person name="Allerberger F."/>
            <person name="Kundi M."/>
            <person name="Ruppitsch W."/>
            <person name="Schmid D."/>
        </authorList>
    </citation>
    <scope>NUCLEOTIDE SEQUENCE [LARGE SCALE GENOMIC DNA]</scope>
    <source>
        <strain evidence="1 2">4570-18-6</strain>
    </source>
</reference>
<sequence length="313" mass="36102">MNEAALKARLKFIAQEKLKTFNEVWKQLLLERFLARLSHSAYREQFIFKGGLLLAQYMDLGRETTDIDFSMTKMKSEFSTIEQALCDIASVAIDDSFRFEWGSMQILSQPHMEYTGFRATLQAYFGNMKDKIHIDIGVGDMVVATKKDYRPFEYNGKPLFVGEITMLVYPVESIFSEKLETIISKGSNNSRMKDYHDVMLMIKEPGLLNPITLAEKLQATFKHRNTKFTIPIEFDNTEILQLQNLWANHLRGLGDIRKKLDLPDQISDLLAEINGWLNNLQKTIDAMKEAECNQLKSFNTVQSLMEDLNDNND</sequence>
<keyword evidence="1" id="KW-0808">Transferase</keyword>